<dbReference type="Proteomes" id="UP001195483">
    <property type="component" value="Unassembled WGS sequence"/>
</dbReference>
<evidence type="ECO:0000259" key="7">
    <source>
        <dbReference type="PROSITE" id="PS50011"/>
    </source>
</evidence>
<dbReference type="Pfam" id="PF00069">
    <property type="entry name" value="Pkinase"/>
    <property type="match status" value="1"/>
</dbReference>
<dbReference type="InterPro" id="IPR050108">
    <property type="entry name" value="CDK"/>
</dbReference>
<reference evidence="8" key="3">
    <citation type="submission" date="2023-05" db="EMBL/GenBank/DDBJ databases">
        <authorList>
            <person name="Smith C.H."/>
        </authorList>
    </citation>
    <scope>NUCLEOTIDE SEQUENCE</scope>
    <source>
        <strain evidence="8">CHS0354</strain>
        <tissue evidence="8">Mantle</tissue>
    </source>
</reference>
<protein>
    <recommendedName>
        <fullName evidence="7">Protein kinase domain-containing protein</fullName>
    </recommendedName>
</protein>
<keyword evidence="3" id="KW-0808">Transferase</keyword>
<accession>A0AAE0SU89</accession>
<gene>
    <name evidence="8" type="ORF">CHS0354_022582</name>
</gene>
<keyword evidence="5" id="KW-0418">Kinase</keyword>
<dbReference type="AlphaFoldDB" id="A0AAE0SU89"/>
<dbReference type="GO" id="GO:0004693">
    <property type="term" value="F:cyclin-dependent protein serine/threonine kinase activity"/>
    <property type="evidence" value="ECO:0007669"/>
    <property type="project" value="TreeGrafter"/>
</dbReference>
<feature type="domain" description="Protein kinase" evidence="7">
    <location>
        <begin position="1"/>
        <end position="107"/>
    </location>
</feature>
<reference evidence="8" key="2">
    <citation type="journal article" date="2021" name="Genome Biol. Evol.">
        <title>Developing a high-quality reference genome for a parasitic bivalve with doubly uniparental inheritance (Bivalvia: Unionida).</title>
        <authorList>
            <person name="Smith C.H."/>
        </authorList>
    </citation>
    <scope>NUCLEOTIDE SEQUENCE</scope>
    <source>
        <strain evidence="8">CHS0354</strain>
        <tissue evidence="8">Mantle</tissue>
    </source>
</reference>
<dbReference type="PANTHER" id="PTHR24056:SF233">
    <property type="entry name" value="CYCLIN-DEPENDENT KINASE 9"/>
    <property type="match status" value="1"/>
</dbReference>
<keyword evidence="2" id="KW-0723">Serine/threonine-protein kinase</keyword>
<evidence type="ECO:0000256" key="5">
    <source>
        <dbReference type="ARBA" id="ARBA00022777"/>
    </source>
</evidence>
<reference evidence="8" key="1">
    <citation type="journal article" date="2021" name="Genome Biol. Evol.">
        <title>A High-Quality Reference Genome for a Parasitic Bivalve with Doubly Uniparental Inheritance (Bivalvia: Unionida).</title>
        <authorList>
            <person name="Smith C.H."/>
        </authorList>
    </citation>
    <scope>NUCLEOTIDE SEQUENCE</scope>
    <source>
        <strain evidence="8">CHS0354</strain>
    </source>
</reference>
<dbReference type="PROSITE" id="PS50011">
    <property type="entry name" value="PROTEIN_KINASE_DOM"/>
    <property type="match status" value="1"/>
</dbReference>
<proteinExistence type="predicted"/>
<dbReference type="SUPFAM" id="SSF56112">
    <property type="entry name" value="Protein kinase-like (PK-like)"/>
    <property type="match status" value="1"/>
</dbReference>
<keyword evidence="9" id="KW-1185">Reference proteome</keyword>
<dbReference type="InterPro" id="IPR011009">
    <property type="entry name" value="Kinase-like_dom_sf"/>
</dbReference>
<dbReference type="EMBL" id="JAEAOA010001370">
    <property type="protein sequence ID" value="KAK3598265.1"/>
    <property type="molecule type" value="Genomic_DNA"/>
</dbReference>
<dbReference type="Gene3D" id="1.10.510.10">
    <property type="entry name" value="Transferase(Phosphotransferase) domain 1"/>
    <property type="match status" value="1"/>
</dbReference>
<name>A0AAE0SU89_9BIVA</name>
<comment type="caution">
    <text evidence="8">The sequence shown here is derived from an EMBL/GenBank/DDBJ whole genome shotgun (WGS) entry which is preliminary data.</text>
</comment>
<evidence type="ECO:0000256" key="1">
    <source>
        <dbReference type="ARBA" id="ARBA00004123"/>
    </source>
</evidence>
<evidence type="ECO:0000256" key="2">
    <source>
        <dbReference type="ARBA" id="ARBA00022527"/>
    </source>
</evidence>
<evidence type="ECO:0000313" key="8">
    <source>
        <dbReference type="EMBL" id="KAK3598265.1"/>
    </source>
</evidence>
<evidence type="ECO:0000256" key="6">
    <source>
        <dbReference type="ARBA" id="ARBA00022840"/>
    </source>
</evidence>
<dbReference type="GO" id="GO:0005634">
    <property type="term" value="C:nucleus"/>
    <property type="evidence" value="ECO:0007669"/>
    <property type="project" value="UniProtKB-SubCell"/>
</dbReference>
<evidence type="ECO:0000313" key="9">
    <source>
        <dbReference type="Proteomes" id="UP001195483"/>
    </source>
</evidence>
<organism evidence="8 9">
    <name type="scientific">Potamilus streckersoni</name>
    <dbReference type="NCBI Taxonomy" id="2493646"/>
    <lineage>
        <taxon>Eukaryota</taxon>
        <taxon>Metazoa</taxon>
        <taxon>Spiralia</taxon>
        <taxon>Lophotrochozoa</taxon>
        <taxon>Mollusca</taxon>
        <taxon>Bivalvia</taxon>
        <taxon>Autobranchia</taxon>
        <taxon>Heteroconchia</taxon>
        <taxon>Palaeoheterodonta</taxon>
        <taxon>Unionida</taxon>
        <taxon>Unionoidea</taxon>
        <taxon>Unionidae</taxon>
        <taxon>Ambleminae</taxon>
        <taxon>Lampsilini</taxon>
        <taxon>Potamilus</taxon>
    </lineage>
</organism>
<dbReference type="InterPro" id="IPR000719">
    <property type="entry name" value="Prot_kinase_dom"/>
</dbReference>
<evidence type="ECO:0000256" key="3">
    <source>
        <dbReference type="ARBA" id="ARBA00022679"/>
    </source>
</evidence>
<sequence>MLALEFSLQSQKGQPQQYTNCVVTLWYRPPELLLDERSYTTANDMWGVGCIMAEMRDTAALALSYYSAVWLNHSRVDQLELYRSIELPQDQKRKVKVRLKAYVKDQW</sequence>
<comment type="subcellular location">
    <subcellularLocation>
        <location evidence="1">Nucleus</location>
    </subcellularLocation>
</comment>
<evidence type="ECO:0000256" key="4">
    <source>
        <dbReference type="ARBA" id="ARBA00022741"/>
    </source>
</evidence>
<dbReference type="PANTHER" id="PTHR24056">
    <property type="entry name" value="CELL DIVISION PROTEIN KINASE"/>
    <property type="match status" value="1"/>
</dbReference>
<dbReference type="GO" id="GO:0005524">
    <property type="term" value="F:ATP binding"/>
    <property type="evidence" value="ECO:0007669"/>
    <property type="project" value="UniProtKB-KW"/>
</dbReference>
<keyword evidence="4" id="KW-0547">Nucleotide-binding</keyword>
<keyword evidence="6" id="KW-0067">ATP-binding</keyword>
<feature type="non-terminal residue" evidence="8">
    <location>
        <position position="1"/>
    </location>
</feature>